<comment type="caution">
    <text evidence="3">The sequence shown here is derived from an EMBL/GenBank/DDBJ whole genome shotgun (WGS) entry which is preliminary data.</text>
</comment>
<evidence type="ECO:0000313" key="4">
    <source>
        <dbReference type="Proteomes" id="UP001054821"/>
    </source>
</evidence>
<dbReference type="EMBL" id="JAJFAZ020000001">
    <property type="protein sequence ID" value="KAI5356425.1"/>
    <property type="molecule type" value="Genomic_DNA"/>
</dbReference>
<evidence type="ECO:0000259" key="2">
    <source>
        <dbReference type="Pfam" id="PF24779"/>
    </source>
</evidence>
<reference evidence="3 4" key="1">
    <citation type="journal article" date="2022" name="G3 (Bethesda)">
        <title>Whole-genome sequence and methylome profiling of the almond [Prunus dulcis (Mill.) D.A. Webb] cultivar 'Nonpareil'.</title>
        <authorList>
            <person name="D'Amico-Willman K.M."/>
            <person name="Ouma W.Z."/>
            <person name="Meulia T."/>
            <person name="Sideli G.M."/>
            <person name="Gradziel T.M."/>
            <person name="Fresnedo-Ramirez J."/>
        </authorList>
    </citation>
    <scope>NUCLEOTIDE SEQUENCE [LARGE SCALE GENOMIC DNA]</scope>
    <source>
        <strain evidence="3">Clone GOH B32 T37-40</strain>
    </source>
</reference>
<dbReference type="AlphaFoldDB" id="A0AAD4ZY50"/>
<evidence type="ECO:0000313" key="3">
    <source>
        <dbReference type="EMBL" id="KAI5356425.1"/>
    </source>
</evidence>
<sequence>MALSFVIQFWSSDHQYGATIESLIPNGYFVTYDDWGNREEGPNPLSCKKKKTQKNPDHSVQGKDGDTTLRSRKKRNRSRKGKRLKVLKFDQLRHREQLRANATTEECSLYDRGVSRASE</sequence>
<dbReference type="Proteomes" id="UP001054821">
    <property type="component" value="Chromosome 1"/>
</dbReference>
<feature type="domain" description="UTP23 sensor motif region" evidence="2">
    <location>
        <begin position="41"/>
        <end position="51"/>
    </location>
</feature>
<organism evidence="3 4">
    <name type="scientific">Prunus dulcis</name>
    <name type="common">Almond</name>
    <name type="synonym">Amygdalus dulcis</name>
    <dbReference type="NCBI Taxonomy" id="3755"/>
    <lineage>
        <taxon>Eukaryota</taxon>
        <taxon>Viridiplantae</taxon>
        <taxon>Streptophyta</taxon>
        <taxon>Embryophyta</taxon>
        <taxon>Tracheophyta</taxon>
        <taxon>Spermatophyta</taxon>
        <taxon>Magnoliopsida</taxon>
        <taxon>eudicotyledons</taxon>
        <taxon>Gunneridae</taxon>
        <taxon>Pentapetalae</taxon>
        <taxon>rosids</taxon>
        <taxon>fabids</taxon>
        <taxon>Rosales</taxon>
        <taxon>Rosaceae</taxon>
        <taxon>Amygdaloideae</taxon>
        <taxon>Amygdaleae</taxon>
        <taxon>Prunus</taxon>
    </lineage>
</organism>
<gene>
    <name evidence="3" type="ORF">L3X38_009320</name>
</gene>
<feature type="region of interest" description="Disordered" evidence="1">
    <location>
        <begin position="40"/>
        <end position="86"/>
    </location>
</feature>
<feature type="compositionally biased region" description="Basic and acidic residues" evidence="1">
    <location>
        <begin position="54"/>
        <end position="69"/>
    </location>
</feature>
<name>A0AAD4ZY50_PRUDU</name>
<proteinExistence type="predicted"/>
<dbReference type="Pfam" id="PF24779">
    <property type="entry name" value="UTP23_sensor"/>
    <property type="match status" value="1"/>
</dbReference>
<protein>
    <recommendedName>
        <fullName evidence="2">UTP23 sensor motif region domain-containing protein</fullName>
    </recommendedName>
</protein>
<dbReference type="InterPro" id="IPR057776">
    <property type="entry name" value="UTP23_sensor"/>
</dbReference>
<evidence type="ECO:0000256" key="1">
    <source>
        <dbReference type="SAM" id="MobiDB-lite"/>
    </source>
</evidence>
<keyword evidence="4" id="KW-1185">Reference proteome</keyword>
<accession>A0AAD4ZY50</accession>
<feature type="compositionally biased region" description="Basic residues" evidence="1">
    <location>
        <begin position="70"/>
        <end position="86"/>
    </location>
</feature>